<dbReference type="EMBL" id="BSXT01001033">
    <property type="protein sequence ID" value="GMF37671.1"/>
    <property type="molecule type" value="Genomic_DNA"/>
</dbReference>
<dbReference type="InterPro" id="IPR011992">
    <property type="entry name" value="EF-hand-dom_pair"/>
</dbReference>
<evidence type="ECO:0000313" key="5">
    <source>
        <dbReference type="Proteomes" id="UP001165121"/>
    </source>
</evidence>
<reference evidence="4" key="1">
    <citation type="submission" date="2023-04" db="EMBL/GenBank/DDBJ databases">
        <title>Phytophthora fragariaefolia NBRC 109709.</title>
        <authorList>
            <person name="Ichikawa N."/>
            <person name="Sato H."/>
            <person name="Tonouchi N."/>
        </authorList>
    </citation>
    <scope>NUCLEOTIDE SEQUENCE</scope>
    <source>
        <strain evidence="4">NBRC 109709</strain>
    </source>
</reference>
<keyword evidence="1" id="KW-0106">Calcium</keyword>
<dbReference type="SUPFAM" id="SSF47473">
    <property type="entry name" value="EF-hand"/>
    <property type="match status" value="1"/>
</dbReference>
<proteinExistence type="predicted"/>
<feature type="region of interest" description="Disordered" evidence="2">
    <location>
        <begin position="382"/>
        <end position="401"/>
    </location>
</feature>
<feature type="region of interest" description="Disordered" evidence="2">
    <location>
        <begin position="1"/>
        <end position="50"/>
    </location>
</feature>
<evidence type="ECO:0000259" key="3">
    <source>
        <dbReference type="PROSITE" id="PS50222"/>
    </source>
</evidence>
<dbReference type="PROSITE" id="PS00018">
    <property type="entry name" value="EF_HAND_1"/>
    <property type="match status" value="1"/>
</dbReference>
<dbReference type="OrthoDB" id="114727at2759"/>
<dbReference type="Gene3D" id="1.10.238.10">
    <property type="entry name" value="EF-hand"/>
    <property type="match status" value="1"/>
</dbReference>
<evidence type="ECO:0000256" key="1">
    <source>
        <dbReference type="ARBA" id="ARBA00022837"/>
    </source>
</evidence>
<dbReference type="AlphaFoldDB" id="A0A9W7CRL0"/>
<dbReference type="GO" id="GO:0005509">
    <property type="term" value="F:calcium ion binding"/>
    <property type="evidence" value="ECO:0007669"/>
    <property type="project" value="InterPro"/>
</dbReference>
<gene>
    <name evidence="4" type="ORF">Pfra01_001061900</name>
</gene>
<comment type="caution">
    <text evidence="4">The sequence shown here is derived from an EMBL/GenBank/DDBJ whole genome shotgun (WGS) entry which is preliminary data.</text>
</comment>
<dbReference type="InterPro" id="IPR002048">
    <property type="entry name" value="EF_hand_dom"/>
</dbReference>
<dbReference type="PROSITE" id="PS50222">
    <property type="entry name" value="EF_HAND_2"/>
    <property type="match status" value="1"/>
</dbReference>
<protein>
    <submittedName>
        <fullName evidence="4">Unnamed protein product</fullName>
    </submittedName>
</protein>
<dbReference type="InterPro" id="IPR018247">
    <property type="entry name" value="EF_Hand_1_Ca_BS"/>
</dbReference>
<sequence length="401" mass="45213">MDKPRLINALSPDHASGASKKKKRPKKNESNDTKTSKMQNSSSKVHQGNYGVDVPAEIEPKTHPRKIEVKQRSIGATAAVDSATSEGTTPPVSNDTGGFASGRYGVLLETKRAERLCLSFGFQKRHVFALHQAFKREEQLGTGEITTGEFFTMLHEQPRQLTNGIFEEVGLDRDIKKLCFDDFVVCVATVATWSKSELLHYAFKQFDVDDSGVMDGRELRAFCEGLKNDSSFYFANNVNIAREKLAVRDRKQQNQGSTRQLNQSSSRLHIDKKPEANTLVDLEDLVKGSTEFQVAFYPLMQLQQNVRACALGEQFWANITVRRQRVEVVVKYMRLHKGRLPPISVVTRIMAHLIPFSEARITILVQKLAVLKYAEEQRQQQEEAEAQAQAKARLTQAEEES</sequence>
<name>A0A9W7CRL0_9STRA</name>
<dbReference type="Proteomes" id="UP001165121">
    <property type="component" value="Unassembled WGS sequence"/>
</dbReference>
<organism evidence="4 5">
    <name type="scientific">Phytophthora fragariaefolia</name>
    <dbReference type="NCBI Taxonomy" id="1490495"/>
    <lineage>
        <taxon>Eukaryota</taxon>
        <taxon>Sar</taxon>
        <taxon>Stramenopiles</taxon>
        <taxon>Oomycota</taxon>
        <taxon>Peronosporomycetes</taxon>
        <taxon>Peronosporales</taxon>
        <taxon>Peronosporaceae</taxon>
        <taxon>Phytophthora</taxon>
    </lineage>
</organism>
<accession>A0A9W7CRL0</accession>
<feature type="compositionally biased region" description="Polar residues" evidence="2">
    <location>
        <begin position="36"/>
        <end position="46"/>
    </location>
</feature>
<keyword evidence="5" id="KW-1185">Reference proteome</keyword>
<feature type="domain" description="EF-hand" evidence="3">
    <location>
        <begin position="194"/>
        <end position="229"/>
    </location>
</feature>
<evidence type="ECO:0000256" key="2">
    <source>
        <dbReference type="SAM" id="MobiDB-lite"/>
    </source>
</evidence>
<evidence type="ECO:0000313" key="4">
    <source>
        <dbReference type="EMBL" id="GMF37671.1"/>
    </source>
</evidence>